<evidence type="ECO:0000256" key="1">
    <source>
        <dbReference type="ARBA" id="ARBA00004496"/>
    </source>
</evidence>
<evidence type="ECO:0000313" key="9">
    <source>
        <dbReference type="EMBL" id="OAQ19955.1"/>
    </source>
</evidence>
<name>A0A179D1K3_9BACT</name>
<dbReference type="AlphaFoldDB" id="A0A179D1K3"/>
<evidence type="ECO:0000256" key="4">
    <source>
        <dbReference type="ARBA" id="ARBA00022618"/>
    </source>
</evidence>
<feature type="coiled-coil region" evidence="7">
    <location>
        <begin position="29"/>
        <end position="113"/>
    </location>
</feature>
<dbReference type="Pfam" id="PF05103">
    <property type="entry name" value="DivIVA"/>
    <property type="match status" value="1"/>
</dbReference>
<sequence>MRLTPKDIREKSFNVVPVGYSRKAVRTFLEEVADFVKEVIRENNQLRDELSRKDREIEELMAEAKAFREALRKLDEFSETIKAQAEAEARKIVEEAEKEAKALEEDIERLWKMREKIRLDLRSLLLSYLEHLEERVGDRGSSQGGASQSPPSTGSEED</sequence>
<dbReference type="NCBIfam" id="TIGR03544">
    <property type="entry name" value="DivI1A_domain"/>
    <property type="match status" value="1"/>
</dbReference>
<dbReference type="PANTHER" id="PTHR35794:SF2">
    <property type="entry name" value="CELL DIVISION PROTEIN DIVIVA"/>
    <property type="match status" value="1"/>
</dbReference>
<evidence type="ECO:0000256" key="7">
    <source>
        <dbReference type="SAM" id="Coils"/>
    </source>
</evidence>
<comment type="similarity">
    <text evidence="2">Belongs to the DivIVA family.</text>
</comment>
<keyword evidence="3" id="KW-0963">Cytoplasm</keyword>
<proteinExistence type="inferred from homology"/>
<keyword evidence="4 9" id="KW-0132">Cell division</keyword>
<gene>
    <name evidence="9" type="ORF">TDIS_1954</name>
</gene>
<dbReference type="Gene3D" id="6.10.250.660">
    <property type="match status" value="1"/>
</dbReference>
<keyword evidence="6" id="KW-0131">Cell cycle</keyword>
<comment type="subcellular location">
    <subcellularLocation>
        <location evidence="1">Cytoplasm</location>
    </subcellularLocation>
</comment>
<evidence type="ECO:0000256" key="2">
    <source>
        <dbReference type="ARBA" id="ARBA00009008"/>
    </source>
</evidence>
<reference evidence="9 10" key="1">
    <citation type="submission" date="2016-04" db="EMBL/GenBank/DDBJ databases">
        <title>Genome analysis of Thermosulfurimonas dismutans, the first thermophilic sulfur-disproportionating bacterium of the phylum Thermodesulfobacteria.</title>
        <authorList>
            <person name="Mardanov A.V."/>
            <person name="Beletsky A.V."/>
            <person name="Kadnikov V.V."/>
            <person name="Slobodkin A.I."/>
            <person name="Ravin N.V."/>
        </authorList>
    </citation>
    <scope>NUCLEOTIDE SEQUENCE [LARGE SCALE GENOMIC DNA]</scope>
    <source>
        <strain evidence="9 10">S95</strain>
    </source>
</reference>
<evidence type="ECO:0000256" key="6">
    <source>
        <dbReference type="ARBA" id="ARBA00023306"/>
    </source>
</evidence>
<dbReference type="EMBL" id="LWLG01000019">
    <property type="protein sequence ID" value="OAQ19955.1"/>
    <property type="molecule type" value="Genomic_DNA"/>
</dbReference>
<dbReference type="GO" id="GO:0051301">
    <property type="term" value="P:cell division"/>
    <property type="evidence" value="ECO:0007669"/>
    <property type="project" value="UniProtKB-KW"/>
</dbReference>
<organism evidence="9 10">
    <name type="scientific">Thermosulfurimonas dismutans</name>
    <dbReference type="NCBI Taxonomy" id="999894"/>
    <lineage>
        <taxon>Bacteria</taxon>
        <taxon>Pseudomonadati</taxon>
        <taxon>Thermodesulfobacteriota</taxon>
        <taxon>Thermodesulfobacteria</taxon>
        <taxon>Thermodesulfobacteriales</taxon>
        <taxon>Thermodesulfobacteriaceae</taxon>
        <taxon>Thermosulfurimonas</taxon>
    </lineage>
</organism>
<dbReference type="InterPro" id="IPR019933">
    <property type="entry name" value="DivIVA_domain"/>
</dbReference>
<dbReference type="RefSeq" id="WP_068671693.1">
    <property type="nucleotide sequence ID" value="NZ_LWLG01000019.1"/>
</dbReference>
<evidence type="ECO:0000256" key="3">
    <source>
        <dbReference type="ARBA" id="ARBA00022490"/>
    </source>
</evidence>
<dbReference type="STRING" id="999894.TDIS_1954"/>
<dbReference type="Proteomes" id="UP000078390">
    <property type="component" value="Unassembled WGS sequence"/>
</dbReference>
<comment type="caution">
    <text evidence="9">The sequence shown here is derived from an EMBL/GenBank/DDBJ whole genome shotgun (WGS) entry which is preliminary data.</text>
</comment>
<evidence type="ECO:0000256" key="5">
    <source>
        <dbReference type="ARBA" id="ARBA00023054"/>
    </source>
</evidence>
<accession>A0A179D1K3</accession>
<keyword evidence="10" id="KW-1185">Reference proteome</keyword>
<evidence type="ECO:0000256" key="8">
    <source>
        <dbReference type="SAM" id="MobiDB-lite"/>
    </source>
</evidence>
<protein>
    <submittedName>
        <fullName evidence="9">Cell division initiation protein DivIVA</fullName>
    </submittedName>
</protein>
<evidence type="ECO:0000313" key="10">
    <source>
        <dbReference type="Proteomes" id="UP000078390"/>
    </source>
</evidence>
<dbReference type="PANTHER" id="PTHR35794">
    <property type="entry name" value="CELL DIVISION PROTEIN DIVIVA"/>
    <property type="match status" value="1"/>
</dbReference>
<feature type="compositionally biased region" description="Low complexity" evidence="8">
    <location>
        <begin position="140"/>
        <end position="158"/>
    </location>
</feature>
<keyword evidence="5 7" id="KW-0175">Coiled coil</keyword>
<dbReference type="InterPro" id="IPR007793">
    <property type="entry name" value="DivIVA_fam"/>
</dbReference>
<feature type="region of interest" description="Disordered" evidence="8">
    <location>
        <begin position="135"/>
        <end position="158"/>
    </location>
</feature>
<dbReference type="GO" id="GO:0005737">
    <property type="term" value="C:cytoplasm"/>
    <property type="evidence" value="ECO:0007669"/>
    <property type="project" value="UniProtKB-SubCell"/>
</dbReference>